<keyword evidence="6" id="KW-1185">Reference proteome</keyword>
<dbReference type="PANTHER" id="PTHR44858:SF1">
    <property type="entry name" value="UDP-N-ACETYLGLUCOSAMINE--PEPTIDE N-ACETYLGLUCOSAMINYLTRANSFERASE SPINDLY-RELATED"/>
    <property type="match status" value="1"/>
</dbReference>
<dbReference type="Pfam" id="PF07676">
    <property type="entry name" value="PD40"/>
    <property type="match status" value="2"/>
</dbReference>
<dbReference type="InterPro" id="IPR011042">
    <property type="entry name" value="6-blade_b-propeller_TolB-like"/>
</dbReference>
<organism evidence="5 6">
    <name type="scientific">Microbulbifer rhizosphaerae</name>
    <dbReference type="NCBI Taxonomy" id="1562603"/>
    <lineage>
        <taxon>Bacteria</taxon>
        <taxon>Pseudomonadati</taxon>
        <taxon>Pseudomonadota</taxon>
        <taxon>Gammaproteobacteria</taxon>
        <taxon>Cellvibrionales</taxon>
        <taxon>Microbulbiferaceae</taxon>
        <taxon>Microbulbifer</taxon>
    </lineage>
</organism>
<dbReference type="Pfam" id="PF13181">
    <property type="entry name" value="TPR_8"/>
    <property type="match status" value="1"/>
</dbReference>
<dbReference type="InterPro" id="IPR019734">
    <property type="entry name" value="TPR_rpt"/>
</dbReference>
<dbReference type="Pfam" id="PF13432">
    <property type="entry name" value="TPR_16"/>
    <property type="match status" value="2"/>
</dbReference>
<evidence type="ECO:0000256" key="4">
    <source>
        <dbReference type="SAM" id="SignalP"/>
    </source>
</evidence>
<sequence>MRLLKTTSILCFAAVSLLLVWSCSKSDSTNGQTEASSDQLGKLTIEYPLDGAMFPLEVAPSTFIWKDDSGEADTWLVRVVREGEAPIVEKQVSEQSWKPNTDVWQAIKVAALEKPVSIIVQGGHRVDGEHNHDSWVSSDEISIRTSDDPVGAPIFFREVPLPFDYANKYPEKIRYRLGYVSESHESRVLMDNLPLCGNCHSASDDGRTFGMDVDYANDKGSYVITDLEKHTDLTPDKIITWSDYKREDGTLTFGLLSRVSPDGDHVVSTVKDRSIFVGLPENLAYSQLFFPIQGIIASYRRETGEFKALSGADNPEYVQSNPSWSPDGETLFFARSRAHQLKNADDYTSAIIPKEAAAEFLSGGKKFKYDIYKIPFNNGEGGEAVPLEGASNNGKSNYFPKVTPDGKWVVFTQAESFMLLQPDSRLYIVPAEGGVAREMNANTVEMNSWHSFSPNGRWMVFSSKARGPYTQLWLTHIDEDGNDTPPVLLEHLMTEDRAANIPEFLNVEPDSIEKLVDQFSEGGNYHYRVAKNLLRYGELEDALRLLDKAAEIQPDNPDVFLERGALHSQLNNDDLAMRDFKKAIAIAPTDFRGPFNLGLAKEFIGDLDGALESINKAVELNPMNFNIIAKRGLLQQKIGKVQGAVEDFDKALELNPKSADLFNLRGDIKREAGDFEGAFRDFDKAIALKPDLGSAWLNRSFAYLSQNEWKKARNDLDEARVHTPEAPLRYVIEALVAFNDRDHEKGCSVLEAAKSKGRAMGGYQNQVEHMFQQACISQA</sequence>
<feature type="repeat" description="TPR" evidence="3">
    <location>
        <begin position="523"/>
        <end position="556"/>
    </location>
</feature>
<dbReference type="InterPro" id="IPR011659">
    <property type="entry name" value="WD40"/>
</dbReference>
<dbReference type="EMBL" id="JACHWZ010000019">
    <property type="protein sequence ID" value="MBB3062736.1"/>
    <property type="molecule type" value="Genomic_DNA"/>
</dbReference>
<evidence type="ECO:0000313" key="5">
    <source>
        <dbReference type="EMBL" id="MBB3062736.1"/>
    </source>
</evidence>
<dbReference type="InterPro" id="IPR011990">
    <property type="entry name" value="TPR-like_helical_dom_sf"/>
</dbReference>
<dbReference type="SUPFAM" id="SSF48452">
    <property type="entry name" value="TPR-like"/>
    <property type="match status" value="1"/>
</dbReference>
<dbReference type="Gene3D" id="1.25.40.10">
    <property type="entry name" value="Tetratricopeptide repeat domain"/>
    <property type="match status" value="2"/>
</dbReference>
<dbReference type="PROSITE" id="PS50005">
    <property type="entry name" value="TPR"/>
    <property type="match status" value="5"/>
</dbReference>
<evidence type="ECO:0000256" key="1">
    <source>
        <dbReference type="ARBA" id="ARBA00022737"/>
    </source>
</evidence>
<keyword evidence="2 3" id="KW-0802">TPR repeat</keyword>
<feature type="chain" id="PRO_5030919614" evidence="4">
    <location>
        <begin position="27"/>
        <end position="779"/>
    </location>
</feature>
<proteinExistence type="predicted"/>
<dbReference type="Proteomes" id="UP000535937">
    <property type="component" value="Unassembled WGS sequence"/>
</dbReference>
<feature type="repeat" description="TPR" evidence="3">
    <location>
        <begin position="659"/>
        <end position="692"/>
    </location>
</feature>
<feature type="repeat" description="TPR" evidence="3">
    <location>
        <begin position="625"/>
        <end position="658"/>
    </location>
</feature>
<dbReference type="InterPro" id="IPR050498">
    <property type="entry name" value="Ycf3"/>
</dbReference>
<feature type="repeat" description="TPR" evidence="3">
    <location>
        <begin position="557"/>
        <end position="590"/>
    </location>
</feature>
<evidence type="ECO:0000256" key="3">
    <source>
        <dbReference type="PROSITE-ProRule" id="PRU00339"/>
    </source>
</evidence>
<evidence type="ECO:0000256" key="2">
    <source>
        <dbReference type="ARBA" id="ARBA00022803"/>
    </source>
</evidence>
<feature type="signal peptide" evidence="4">
    <location>
        <begin position="1"/>
        <end position="26"/>
    </location>
</feature>
<dbReference type="PANTHER" id="PTHR44858">
    <property type="entry name" value="TETRATRICOPEPTIDE REPEAT PROTEIN 6"/>
    <property type="match status" value="1"/>
</dbReference>
<dbReference type="SUPFAM" id="SSF82171">
    <property type="entry name" value="DPP6 N-terminal domain-like"/>
    <property type="match status" value="1"/>
</dbReference>
<protein>
    <submittedName>
        <fullName evidence="5">Tetratricopeptide (TPR) repeat protein</fullName>
    </submittedName>
</protein>
<evidence type="ECO:0000313" key="6">
    <source>
        <dbReference type="Proteomes" id="UP000535937"/>
    </source>
</evidence>
<reference evidence="5 6" key="1">
    <citation type="submission" date="2020-08" db="EMBL/GenBank/DDBJ databases">
        <title>Genomic Encyclopedia of Type Strains, Phase III (KMG-III): the genomes of soil and plant-associated and newly described type strains.</title>
        <authorList>
            <person name="Whitman W."/>
        </authorList>
    </citation>
    <scope>NUCLEOTIDE SEQUENCE [LARGE SCALE GENOMIC DNA]</scope>
    <source>
        <strain evidence="5 6">CECT 8799</strain>
    </source>
</reference>
<keyword evidence="4" id="KW-0732">Signal</keyword>
<dbReference type="SMART" id="SM00028">
    <property type="entry name" value="TPR"/>
    <property type="match status" value="6"/>
</dbReference>
<comment type="caution">
    <text evidence="5">The sequence shown here is derived from an EMBL/GenBank/DDBJ whole genome shotgun (WGS) entry which is preliminary data.</text>
</comment>
<keyword evidence="1" id="KW-0677">Repeat</keyword>
<accession>A0A7W4WFM1</accession>
<gene>
    <name evidence="5" type="ORF">FHS09_003585</name>
</gene>
<dbReference type="Gene3D" id="2.120.10.30">
    <property type="entry name" value="TolB, C-terminal domain"/>
    <property type="match status" value="1"/>
</dbReference>
<feature type="repeat" description="TPR" evidence="3">
    <location>
        <begin position="591"/>
        <end position="624"/>
    </location>
</feature>
<dbReference type="AlphaFoldDB" id="A0A7W4WFM1"/>
<name>A0A7W4WFM1_9GAMM</name>
<dbReference type="RefSeq" id="WP_183462281.1">
    <property type="nucleotide sequence ID" value="NZ_JACHWZ010000019.1"/>
</dbReference>